<organism evidence="2 3">
    <name type="scientific">Rugamonas brunnea</name>
    <dbReference type="NCBI Taxonomy" id="2758569"/>
    <lineage>
        <taxon>Bacteria</taxon>
        <taxon>Pseudomonadati</taxon>
        <taxon>Pseudomonadota</taxon>
        <taxon>Betaproteobacteria</taxon>
        <taxon>Burkholderiales</taxon>
        <taxon>Oxalobacteraceae</taxon>
        <taxon>Telluria group</taxon>
        <taxon>Rugamonas</taxon>
    </lineage>
</organism>
<comment type="caution">
    <text evidence="2">The sequence shown here is derived from an EMBL/GenBank/DDBJ whole genome shotgun (WGS) entry which is preliminary data.</text>
</comment>
<feature type="domain" description="HTH marR-type" evidence="1">
    <location>
        <begin position="16"/>
        <end position="148"/>
    </location>
</feature>
<dbReference type="InterPro" id="IPR036390">
    <property type="entry name" value="WH_DNA-bd_sf"/>
</dbReference>
<dbReference type="InterPro" id="IPR039422">
    <property type="entry name" value="MarR/SlyA-like"/>
</dbReference>
<dbReference type="Pfam" id="PF12802">
    <property type="entry name" value="MarR_2"/>
    <property type="match status" value="1"/>
</dbReference>
<keyword evidence="3" id="KW-1185">Reference proteome</keyword>
<dbReference type="InterPro" id="IPR036388">
    <property type="entry name" value="WH-like_DNA-bd_sf"/>
</dbReference>
<dbReference type="EMBL" id="JACEZT010000015">
    <property type="protein sequence ID" value="MBA5639359.1"/>
    <property type="molecule type" value="Genomic_DNA"/>
</dbReference>
<dbReference type="GO" id="GO:0003700">
    <property type="term" value="F:DNA-binding transcription factor activity"/>
    <property type="evidence" value="ECO:0007669"/>
    <property type="project" value="InterPro"/>
</dbReference>
<dbReference type="SMART" id="SM00347">
    <property type="entry name" value="HTH_MARR"/>
    <property type="match status" value="1"/>
</dbReference>
<dbReference type="Proteomes" id="UP000534388">
    <property type="component" value="Unassembled WGS sequence"/>
</dbReference>
<accession>A0A7W2IDF4</accession>
<dbReference type="SUPFAM" id="SSF46785">
    <property type="entry name" value="Winged helix' DNA-binding domain"/>
    <property type="match status" value="1"/>
</dbReference>
<dbReference type="PROSITE" id="PS50995">
    <property type="entry name" value="HTH_MARR_2"/>
    <property type="match status" value="1"/>
</dbReference>
<evidence type="ECO:0000313" key="2">
    <source>
        <dbReference type="EMBL" id="MBA5639359.1"/>
    </source>
</evidence>
<dbReference type="InterPro" id="IPR000835">
    <property type="entry name" value="HTH_MarR-typ"/>
</dbReference>
<dbReference type="GO" id="GO:0006950">
    <property type="term" value="P:response to stress"/>
    <property type="evidence" value="ECO:0007669"/>
    <property type="project" value="TreeGrafter"/>
</dbReference>
<dbReference type="PANTHER" id="PTHR33164">
    <property type="entry name" value="TRANSCRIPTIONAL REGULATOR, MARR FAMILY"/>
    <property type="match status" value="1"/>
</dbReference>
<dbReference type="PANTHER" id="PTHR33164:SF43">
    <property type="entry name" value="HTH-TYPE TRANSCRIPTIONAL REPRESSOR YETL"/>
    <property type="match status" value="1"/>
</dbReference>
<evidence type="ECO:0000259" key="1">
    <source>
        <dbReference type="PROSITE" id="PS50995"/>
    </source>
</evidence>
<evidence type="ECO:0000313" key="3">
    <source>
        <dbReference type="Proteomes" id="UP000534388"/>
    </source>
</evidence>
<sequence length="167" mass="18294">MNALLNDTAGDEKNRPLGVCYLIGRLDHAVNRRIRDALTPLGLTVSQYTALSFLESHAQISNAQLAERSLISPQSANEMVKLMEQKGWVERHPDPTHGRIVRLSLTATGQSLLDQAHAFVARLEAGMLSKLTAGQRTALHQNLRQVLHALSAIMIDPTLADEVSKGQ</sequence>
<reference evidence="2 3" key="1">
    <citation type="submission" date="2020-07" db="EMBL/GenBank/DDBJ databases">
        <title>Novel species isolated from subtropical streams in China.</title>
        <authorList>
            <person name="Lu H."/>
        </authorList>
    </citation>
    <scope>NUCLEOTIDE SEQUENCE [LARGE SCALE GENOMIC DNA]</scope>
    <source>
        <strain evidence="2 3">LX20W</strain>
    </source>
</reference>
<dbReference type="AlphaFoldDB" id="A0A7W2IDF4"/>
<protein>
    <submittedName>
        <fullName evidence="2">MarR family transcriptional regulator</fullName>
    </submittedName>
</protein>
<dbReference type="Gene3D" id="1.10.10.10">
    <property type="entry name" value="Winged helix-like DNA-binding domain superfamily/Winged helix DNA-binding domain"/>
    <property type="match status" value="1"/>
</dbReference>
<dbReference type="RefSeq" id="WP_182165811.1">
    <property type="nucleotide sequence ID" value="NZ_JACEZT010000015.1"/>
</dbReference>
<proteinExistence type="predicted"/>
<name>A0A7W2IDF4_9BURK</name>
<gene>
    <name evidence="2" type="ORF">H3H37_20050</name>
</gene>